<dbReference type="InterPro" id="IPR029069">
    <property type="entry name" value="HotDog_dom_sf"/>
</dbReference>
<sequence>MLIPNLYTVKSTDKIDDNTIKFKIELNPTHEIFEGHFPNNPIMPGVCMIQIIKELTENFESKQLFLSKVSNVKFMAIINPFINPILDIDLSISRENDEIKVKNVSFFETTIALKFSAVFKILA</sequence>
<dbReference type="Pfam" id="PF22818">
    <property type="entry name" value="ApeI-like"/>
    <property type="match status" value="1"/>
</dbReference>
<feature type="domain" description="ApeI dehydratase-like" evidence="1">
    <location>
        <begin position="15"/>
        <end position="98"/>
    </location>
</feature>
<evidence type="ECO:0000259" key="1">
    <source>
        <dbReference type="Pfam" id="PF22818"/>
    </source>
</evidence>
<dbReference type="SUPFAM" id="SSF54637">
    <property type="entry name" value="Thioesterase/thiol ester dehydrase-isomerase"/>
    <property type="match status" value="1"/>
</dbReference>
<evidence type="ECO:0000313" key="2">
    <source>
        <dbReference type="EMBL" id="SFN21426.1"/>
    </source>
</evidence>
<gene>
    <name evidence="2" type="ORF">SAMN05421738_108107</name>
</gene>
<dbReference type="STRING" id="684065.SAMN05421738_108107"/>
<accession>A0A1I4X7M0</accession>
<dbReference type="RefSeq" id="WP_092908346.1">
    <property type="nucleotide sequence ID" value="NZ_FOUZ01000008.1"/>
</dbReference>
<reference evidence="3" key="1">
    <citation type="submission" date="2016-10" db="EMBL/GenBank/DDBJ databases">
        <authorList>
            <person name="Varghese N."/>
            <person name="Submissions S."/>
        </authorList>
    </citation>
    <scope>NUCLEOTIDE SEQUENCE [LARGE SCALE GENOMIC DNA]</scope>
    <source>
        <strain evidence="3">XJ109</strain>
    </source>
</reference>
<keyword evidence="3" id="KW-1185">Reference proteome</keyword>
<organism evidence="2 3">
    <name type="scientific">Algoriella xinjiangensis</name>
    <dbReference type="NCBI Taxonomy" id="684065"/>
    <lineage>
        <taxon>Bacteria</taxon>
        <taxon>Pseudomonadati</taxon>
        <taxon>Bacteroidota</taxon>
        <taxon>Flavobacteriia</taxon>
        <taxon>Flavobacteriales</taxon>
        <taxon>Weeksellaceae</taxon>
        <taxon>Algoriella</taxon>
    </lineage>
</organism>
<dbReference type="AlphaFoldDB" id="A0A1I4X7M0"/>
<dbReference type="Proteomes" id="UP000199149">
    <property type="component" value="Unassembled WGS sequence"/>
</dbReference>
<dbReference type="OrthoDB" id="9772788at2"/>
<dbReference type="EMBL" id="FOUZ01000008">
    <property type="protein sequence ID" value="SFN21426.1"/>
    <property type="molecule type" value="Genomic_DNA"/>
</dbReference>
<dbReference type="GO" id="GO:0016829">
    <property type="term" value="F:lyase activity"/>
    <property type="evidence" value="ECO:0007669"/>
    <property type="project" value="UniProtKB-KW"/>
</dbReference>
<protein>
    <submittedName>
        <fullName evidence="2">3-hydroxyacyl-[acyl-carrier-protein] dehydratase</fullName>
    </submittedName>
</protein>
<evidence type="ECO:0000313" key="3">
    <source>
        <dbReference type="Proteomes" id="UP000199149"/>
    </source>
</evidence>
<dbReference type="Gene3D" id="3.10.129.10">
    <property type="entry name" value="Hotdog Thioesterase"/>
    <property type="match status" value="1"/>
</dbReference>
<name>A0A1I4X7M0_9FLAO</name>
<dbReference type="InterPro" id="IPR054545">
    <property type="entry name" value="ApeI-like"/>
</dbReference>
<proteinExistence type="predicted"/>